<evidence type="ECO:0000313" key="2">
    <source>
        <dbReference type="Proteomes" id="UP001054252"/>
    </source>
</evidence>
<dbReference type="AlphaFoldDB" id="A0AAV5K9E2"/>
<protein>
    <submittedName>
        <fullName evidence="1">Uncharacterized protein</fullName>
    </submittedName>
</protein>
<proteinExistence type="predicted"/>
<evidence type="ECO:0000313" key="1">
    <source>
        <dbReference type="EMBL" id="GKV21560.1"/>
    </source>
</evidence>
<gene>
    <name evidence="1" type="ORF">SLEP1_g31530</name>
</gene>
<sequence length="86" mass="9029">MDDMGMCCDIVIRGQASLADEGSPGCCCPLGTTPPCTGNHQGTVGRYLMDFHCWRVAIPSDCKVAIVTSLMLIVPSCADSLSIFGS</sequence>
<comment type="caution">
    <text evidence="1">The sequence shown here is derived from an EMBL/GenBank/DDBJ whole genome shotgun (WGS) entry which is preliminary data.</text>
</comment>
<name>A0AAV5K9E2_9ROSI</name>
<organism evidence="1 2">
    <name type="scientific">Rubroshorea leprosula</name>
    <dbReference type="NCBI Taxonomy" id="152421"/>
    <lineage>
        <taxon>Eukaryota</taxon>
        <taxon>Viridiplantae</taxon>
        <taxon>Streptophyta</taxon>
        <taxon>Embryophyta</taxon>
        <taxon>Tracheophyta</taxon>
        <taxon>Spermatophyta</taxon>
        <taxon>Magnoliopsida</taxon>
        <taxon>eudicotyledons</taxon>
        <taxon>Gunneridae</taxon>
        <taxon>Pentapetalae</taxon>
        <taxon>rosids</taxon>
        <taxon>malvids</taxon>
        <taxon>Malvales</taxon>
        <taxon>Dipterocarpaceae</taxon>
        <taxon>Rubroshorea</taxon>
    </lineage>
</organism>
<dbReference type="EMBL" id="BPVZ01000058">
    <property type="protein sequence ID" value="GKV21560.1"/>
    <property type="molecule type" value="Genomic_DNA"/>
</dbReference>
<dbReference type="Proteomes" id="UP001054252">
    <property type="component" value="Unassembled WGS sequence"/>
</dbReference>
<accession>A0AAV5K9E2</accession>
<keyword evidence="2" id="KW-1185">Reference proteome</keyword>
<reference evidence="1 2" key="1">
    <citation type="journal article" date="2021" name="Commun. Biol.">
        <title>The genome of Shorea leprosula (Dipterocarpaceae) highlights the ecological relevance of drought in aseasonal tropical rainforests.</title>
        <authorList>
            <person name="Ng K.K.S."/>
            <person name="Kobayashi M.J."/>
            <person name="Fawcett J.A."/>
            <person name="Hatakeyama M."/>
            <person name="Paape T."/>
            <person name="Ng C.H."/>
            <person name="Ang C.C."/>
            <person name="Tnah L.H."/>
            <person name="Lee C.T."/>
            <person name="Nishiyama T."/>
            <person name="Sese J."/>
            <person name="O'Brien M.J."/>
            <person name="Copetti D."/>
            <person name="Mohd Noor M.I."/>
            <person name="Ong R.C."/>
            <person name="Putra M."/>
            <person name="Sireger I.Z."/>
            <person name="Indrioko S."/>
            <person name="Kosugi Y."/>
            <person name="Izuno A."/>
            <person name="Isagi Y."/>
            <person name="Lee S.L."/>
            <person name="Shimizu K.K."/>
        </authorList>
    </citation>
    <scope>NUCLEOTIDE SEQUENCE [LARGE SCALE GENOMIC DNA]</scope>
    <source>
        <strain evidence="1">214</strain>
    </source>
</reference>